<reference evidence="3" key="1">
    <citation type="submission" date="2021-01" db="EMBL/GenBank/DDBJ databases">
        <authorList>
            <person name="Kaushik A."/>
        </authorList>
    </citation>
    <scope>NUCLEOTIDE SEQUENCE</scope>
    <source>
        <strain evidence="3">AG1-1C</strain>
    </source>
</reference>
<feature type="compositionally biased region" description="Low complexity" evidence="1">
    <location>
        <begin position="7"/>
        <end position="23"/>
    </location>
</feature>
<feature type="region of interest" description="Disordered" evidence="1">
    <location>
        <begin position="1100"/>
        <end position="1166"/>
    </location>
</feature>
<dbReference type="EMBL" id="CAJMWS010000329">
    <property type="protein sequence ID" value="CAE6433125.1"/>
    <property type="molecule type" value="Genomic_DNA"/>
</dbReference>
<feature type="compositionally biased region" description="Low complexity" evidence="1">
    <location>
        <begin position="178"/>
        <end position="204"/>
    </location>
</feature>
<evidence type="ECO:0000313" key="3">
    <source>
        <dbReference type="EMBL" id="CAE6433125.1"/>
    </source>
</evidence>
<dbReference type="Pfam" id="PF08457">
    <property type="entry name" value="Sfi1"/>
    <property type="match status" value="2"/>
</dbReference>
<feature type="compositionally biased region" description="Basic and acidic residues" evidence="1">
    <location>
        <begin position="164"/>
        <end position="177"/>
    </location>
</feature>
<evidence type="ECO:0000259" key="2">
    <source>
        <dbReference type="Pfam" id="PF08457"/>
    </source>
</evidence>
<dbReference type="InterPro" id="IPR052270">
    <property type="entry name" value="CACF_protein"/>
</dbReference>
<feature type="domain" description="Sfi1 spindle body" evidence="2">
    <location>
        <begin position="831"/>
        <end position="973"/>
    </location>
</feature>
<feature type="compositionally biased region" description="Low complexity" evidence="1">
    <location>
        <begin position="241"/>
        <end position="250"/>
    </location>
</feature>
<feature type="domain" description="Sfi1 spindle body" evidence="2">
    <location>
        <begin position="468"/>
        <end position="827"/>
    </location>
</feature>
<feature type="region of interest" description="Disordered" evidence="1">
    <location>
        <begin position="133"/>
        <end position="290"/>
    </location>
</feature>
<proteinExistence type="predicted"/>
<feature type="region of interest" description="Disordered" evidence="1">
    <location>
        <begin position="1044"/>
        <end position="1070"/>
    </location>
</feature>
<name>A0A8H3ARP7_9AGAM</name>
<feature type="compositionally biased region" description="Low complexity" evidence="1">
    <location>
        <begin position="1011"/>
        <end position="1026"/>
    </location>
</feature>
<protein>
    <recommendedName>
        <fullName evidence="2">Sfi1 spindle body domain-containing protein</fullName>
    </recommendedName>
</protein>
<sequence>MSRFKPTRTSSPIIRPRSGSIPTATPAPKQQIRPPPQDISASSTRSLQQITSSDVQVIDAIIERAPATAKAFVNVYKAYNAVLQERGLDPSEDVIYYEFLLKIGLLKGAEWGDKWASAKAQLNLGGSDSLVLDQDATLRPPSPCAPPLTAPPSSLRQTPGPSSRVDRTTRYRARFADDTTPAPAPNRAPTVTTSAETPSETPSANLQRLLRRLTAVDNSSTTGRTETSSVATPSSRVSNLAAPRAARAPPQGQTTPKPTIRQPVRVAGSSDDSTPFQPIPSYRSRFTTPVTPGASLGKALPAISRIKREQSVEPVRKVEEPTPRRRGSEPDTWRVIKMEKDADHFRNDRLLEKFFALWRQNTQWIRDTSNQISEARRKLALRENFTKWHDKAQARADMTRRAARVDAYFTQRRVLLYWRQALEKHRRQLWQSAMKKRLRTVKSAVDQRILRQAWQRWRQNHESTYVLEQADGFRDAKLLHRCIVHWAQRLQQLRMLPIRGLEFRAAKNRAIVREVFETWKNRAELRVMERMIVDKRDHRIKGALLAKWKSRAQSYKAARKIHNKYLLLSVFATWKNKTKRVSLIERRANNYLQRQDNILLRAVTRVWAAKARGEQLARANRAQLVRDALGVWRNRLVGVQALEGKVVLAIQNAQKELLARAFYVMRDQVRAHKEDELSATRHYQKHLLSSALAEWRESTALRRKQARQARIARRFFAERAAFGAWKTALAQKRLAKLEGQLKREKLKEIFQVWRGQLKRQMMLRRVGDVVQRTVEQRVKYGALKKWIGAVVENKLQLLQAMDERNTRLQRLAFDKWRVSLKRHQEDMSLLRSFQDVQKEDMLRRAFQRWLTITRHQRLRRQRLEQKEQQLRFEALGRAWDTWRDKFKEETLSGTENAVRLQAQRSLMFSAFRLWESKSRALPALRFYSDSVRRRAFEKWKASLPSAKLARAAREFDKEQLLRKMLAHWKARYQTRIGLKAVARARYLRLPPATATPRPSVLGSAAGSRAVPSSRSGMPPSSSAPAPLTFPRPSAVSLLGRKVASERAASSVPPETRVPSPPAIRARSSSPVKPVVAPRPILVAASTPAQPVRSSLLSGFRVTPRPTRAGTAPSALAPTSVNGGGVDSDSDSGSETGGTPRPLKSLVSLPVSEPPASRLVGRRRFAR</sequence>
<evidence type="ECO:0000256" key="1">
    <source>
        <dbReference type="SAM" id="MobiDB-lite"/>
    </source>
</evidence>
<dbReference type="InterPro" id="IPR013665">
    <property type="entry name" value="Sfi1_dom"/>
</dbReference>
<feature type="region of interest" description="Disordered" evidence="1">
    <location>
        <begin position="1"/>
        <end position="46"/>
    </location>
</feature>
<dbReference type="GO" id="GO:0019902">
    <property type="term" value="F:phosphatase binding"/>
    <property type="evidence" value="ECO:0007669"/>
    <property type="project" value="TreeGrafter"/>
</dbReference>
<feature type="compositionally biased region" description="Pro residues" evidence="1">
    <location>
        <begin position="140"/>
        <end position="150"/>
    </location>
</feature>
<feature type="region of interest" description="Disordered" evidence="1">
    <location>
        <begin position="996"/>
        <end position="1030"/>
    </location>
</feature>
<feature type="compositionally biased region" description="Polar residues" evidence="1">
    <location>
        <begin position="216"/>
        <end position="238"/>
    </location>
</feature>
<accession>A0A8H3ARP7</accession>
<evidence type="ECO:0000313" key="4">
    <source>
        <dbReference type="Proteomes" id="UP000663846"/>
    </source>
</evidence>
<gene>
    <name evidence="3" type="ORF">RDB_LOCUS112491</name>
</gene>
<dbReference type="Proteomes" id="UP000663846">
    <property type="component" value="Unassembled WGS sequence"/>
</dbReference>
<comment type="caution">
    <text evidence="3">The sequence shown here is derived from an EMBL/GenBank/DDBJ whole genome shotgun (WGS) entry which is preliminary data.</text>
</comment>
<dbReference type="AlphaFoldDB" id="A0A8H3ARP7"/>
<dbReference type="PANTHER" id="PTHR22028:SF9">
    <property type="entry name" value="SFI1 SPINDLE BODY DOMAIN-CONTAINING PROTEIN"/>
    <property type="match status" value="1"/>
</dbReference>
<organism evidence="3 4">
    <name type="scientific">Rhizoctonia solani</name>
    <dbReference type="NCBI Taxonomy" id="456999"/>
    <lineage>
        <taxon>Eukaryota</taxon>
        <taxon>Fungi</taxon>
        <taxon>Dikarya</taxon>
        <taxon>Basidiomycota</taxon>
        <taxon>Agaricomycotina</taxon>
        <taxon>Agaricomycetes</taxon>
        <taxon>Cantharellales</taxon>
        <taxon>Ceratobasidiaceae</taxon>
        <taxon>Rhizoctonia</taxon>
    </lineage>
</organism>
<dbReference type="PANTHER" id="PTHR22028">
    <property type="entry name" value="SFI1 SPINDLE BODY DOMAIN-CONTAINING PROTEIN-RELATED"/>
    <property type="match status" value="1"/>
</dbReference>